<feature type="compositionally biased region" description="Low complexity" evidence="1">
    <location>
        <begin position="120"/>
        <end position="131"/>
    </location>
</feature>
<organism evidence="2 3">
    <name type="scientific">Pseudovirgaria hyperparasitica</name>
    <dbReference type="NCBI Taxonomy" id="470096"/>
    <lineage>
        <taxon>Eukaryota</taxon>
        <taxon>Fungi</taxon>
        <taxon>Dikarya</taxon>
        <taxon>Ascomycota</taxon>
        <taxon>Pezizomycotina</taxon>
        <taxon>Dothideomycetes</taxon>
        <taxon>Dothideomycetes incertae sedis</taxon>
        <taxon>Acrospermales</taxon>
        <taxon>Acrospermaceae</taxon>
        <taxon>Pseudovirgaria</taxon>
    </lineage>
</organism>
<feature type="region of interest" description="Disordered" evidence="1">
    <location>
        <begin position="1"/>
        <end position="267"/>
    </location>
</feature>
<gene>
    <name evidence="2" type="ORF">EJ05DRAFT_71915</name>
</gene>
<feature type="compositionally biased region" description="Basic and acidic residues" evidence="1">
    <location>
        <begin position="153"/>
        <end position="162"/>
    </location>
</feature>
<dbReference type="Proteomes" id="UP000799437">
    <property type="component" value="Unassembled WGS sequence"/>
</dbReference>
<keyword evidence="3" id="KW-1185">Reference proteome</keyword>
<feature type="compositionally biased region" description="Low complexity" evidence="1">
    <location>
        <begin position="253"/>
        <end position="267"/>
    </location>
</feature>
<evidence type="ECO:0000256" key="1">
    <source>
        <dbReference type="SAM" id="MobiDB-lite"/>
    </source>
</evidence>
<reference evidence="2" key="1">
    <citation type="journal article" date="2020" name="Stud. Mycol.">
        <title>101 Dothideomycetes genomes: a test case for predicting lifestyles and emergence of pathogens.</title>
        <authorList>
            <person name="Haridas S."/>
            <person name="Albert R."/>
            <person name="Binder M."/>
            <person name="Bloem J."/>
            <person name="Labutti K."/>
            <person name="Salamov A."/>
            <person name="Andreopoulos B."/>
            <person name="Baker S."/>
            <person name="Barry K."/>
            <person name="Bills G."/>
            <person name="Bluhm B."/>
            <person name="Cannon C."/>
            <person name="Castanera R."/>
            <person name="Culley D."/>
            <person name="Daum C."/>
            <person name="Ezra D."/>
            <person name="Gonzalez J."/>
            <person name="Henrissat B."/>
            <person name="Kuo A."/>
            <person name="Liang C."/>
            <person name="Lipzen A."/>
            <person name="Lutzoni F."/>
            <person name="Magnuson J."/>
            <person name="Mondo S."/>
            <person name="Nolan M."/>
            <person name="Ohm R."/>
            <person name="Pangilinan J."/>
            <person name="Park H.-J."/>
            <person name="Ramirez L."/>
            <person name="Alfaro M."/>
            <person name="Sun H."/>
            <person name="Tritt A."/>
            <person name="Yoshinaga Y."/>
            <person name="Zwiers L.-H."/>
            <person name="Turgeon B."/>
            <person name="Goodwin S."/>
            <person name="Spatafora J."/>
            <person name="Crous P."/>
            <person name="Grigoriev I."/>
        </authorList>
    </citation>
    <scope>NUCLEOTIDE SEQUENCE</scope>
    <source>
        <strain evidence="2">CBS 121739</strain>
    </source>
</reference>
<dbReference type="RefSeq" id="XP_033599111.1">
    <property type="nucleotide sequence ID" value="XM_033749921.1"/>
</dbReference>
<proteinExistence type="predicted"/>
<evidence type="ECO:0000313" key="2">
    <source>
        <dbReference type="EMBL" id="KAF2756660.1"/>
    </source>
</evidence>
<dbReference type="GeneID" id="54490975"/>
<feature type="region of interest" description="Disordered" evidence="1">
    <location>
        <begin position="367"/>
        <end position="414"/>
    </location>
</feature>
<name>A0A6A6W3Y6_9PEZI</name>
<dbReference type="EMBL" id="ML996575">
    <property type="protein sequence ID" value="KAF2756660.1"/>
    <property type="molecule type" value="Genomic_DNA"/>
</dbReference>
<accession>A0A6A6W3Y6</accession>
<evidence type="ECO:0000313" key="3">
    <source>
        <dbReference type="Proteomes" id="UP000799437"/>
    </source>
</evidence>
<feature type="compositionally biased region" description="Basic and acidic residues" evidence="1">
    <location>
        <begin position="28"/>
        <end position="47"/>
    </location>
</feature>
<feature type="compositionally biased region" description="Low complexity" evidence="1">
    <location>
        <begin position="225"/>
        <end position="234"/>
    </location>
</feature>
<sequence>MASSPPPRRRFIPEPFETTTASSRRPPYRVDDDLKATKRFAPEHIETTVKSSRKLSTAGSETPPKARRRFAPEPVEMSSKSNRKPPQDGALSTQQECDPEPETTTRPNRETAHTSDTDRSNSSSRSLSGTDQSSTDGSPKRPRRKFAPQLIETSKRTRKAGDDQPAVLPSDRTEAVTMLHLAIPKHMRPETDPEPPVNTPTGLREDESIDEVLEARRLGKAIPARSASRSSNRSHSFRVPELDTIESSQSEDSNPPSLSTSPSSDKPYLYKHATRIRESVDDRYSGYLLQIAARAAEKQLRDQAMAAFPNNDFHEPVQHYIDRDSDEYVTRDQDRESSYTQVNWDLREMQEFRKKLSQNNFQDKKVTAKTGSKVQEATRGPWGNPSLALGRPPPRNKENDGVPARTRPPMLGEDISFPRCNSPEPARFDVTQGCFKVKESMCYLTEQSQHMEDKGKEGLWASKPSNIKRLPSDASHSTTTSSGAGLWGGCCVAPATTPTRGNSGLMTPSIGVQTPIQTPCSTPFRSSFSPSGPQDYFSSVHEKLELEQTIEEEFNDAFVTQVYNYLSLGYPSIAREFDDELSKIARIEVHELRHDDELVKDRGYIRFGDEEHSADVSEDSCMRWKALRTYIREWAKQQPRMVSGAHALGGFGVGARRGSWAI</sequence>
<protein>
    <submittedName>
        <fullName evidence="2">Uncharacterized protein</fullName>
    </submittedName>
</protein>
<feature type="compositionally biased region" description="Polar residues" evidence="1">
    <location>
        <begin position="48"/>
        <end position="60"/>
    </location>
</feature>
<dbReference type="OrthoDB" id="4716584at2759"/>
<dbReference type="AlphaFoldDB" id="A0A6A6W3Y6"/>
<feature type="compositionally biased region" description="Basic and acidic residues" evidence="1">
    <location>
        <begin position="107"/>
        <end position="119"/>
    </location>
</feature>